<dbReference type="PROSITE" id="PS51910">
    <property type="entry name" value="GH18_2"/>
    <property type="match status" value="1"/>
</dbReference>
<evidence type="ECO:0000256" key="1">
    <source>
        <dbReference type="ARBA" id="ARBA00000822"/>
    </source>
</evidence>
<keyword evidence="13" id="KW-1185">Reference proteome</keyword>
<evidence type="ECO:0000256" key="6">
    <source>
        <dbReference type="ARBA" id="ARBA00023277"/>
    </source>
</evidence>
<keyword evidence="10" id="KW-0732">Signal</keyword>
<dbReference type="InterPro" id="IPR011583">
    <property type="entry name" value="Chitinase_II/V-like_cat"/>
</dbReference>
<dbReference type="InterPro" id="IPR017853">
    <property type="entry name" value="GH"/>
</dbReference>
<evidence type="ECO:0000256" key="4">
    <source>
        <dbReference type="ARBA" id="ARBA00022801"/>
    </source>
</evidence>
<evidence type="ECO:0000256" key="10">
    <source>
        <dbReference type="SAM" id="SignalP"/>
    </source>
</evidence>
<keyword evidence="6" id="KW-0119">Carbohydrate metabolism</keyword>
<keyword evidence="5" id="KW-0146">Chitin degradation</keyword>
<evidence type="ECO:0000256" key="3">
    <source>
        <dbReference type="ARBA" id="ARBA00012729"/>
    </source>
</evidence>
<organism evidence="12 13">
    <name type="scientific">Aspergillus coremiiformis</name>
    <dbReference type="NCBI Taxonomy" id="138285"/>
    <lineage>
        <taxon>Eukaryota</taxon>
        <taxon>Fungi</taxon>
        <taxon>Dikarya</taxon>
        <taxon>Ascomycota</taxon>
        <taxon>Pezizomycotina</taxon>
        <taxon>Eurotiomycetes</taxon>
        <taxon>Eurotiomycetidae</taxon>
        <taxon>Eurotiales</taxon>
        <taxon>Aspergillaceae</taxon>
        <taxon>Aspergillus</taxon>
        <taxon>Aspergillus subgen. Circumdati</taxon>
    </lineage>
</organism>
<reference evidence="13" key="1">
    <citation type="submission" date="2019-04" db="EMBL/GenBank/DDBJ databases">
        <title>Friends and foes A comparative genomics studyof 23 Aspergillus species from section Flavi.</title>
        <authorList>
            <consortium name="DOE Joint Genome Institute"/>
            <person name="Kjaerbolling I."/>
            <person name="Vesth T."/>
            <person name="Frisvad J.C."/>
            <person name="Nybo J.L."/>
            <person name="Theobald S."/>
            <person name="Kildgaard S."/>
            <person name="Isbrandt T."/>
            <person name="Kuo A."/>
            <person name="Sato A."/>
            <person name="Lyhne E.K."/>
            <person name="Kogle M.E."/>
            <person name="Wiebenga A."/>
            <person name="Kun R.S."/>
            <person name="Lubbers R.J."/>
            <person name="Makela M.R."/>
            <person name="Barry K."/>
            <person name="Chovatia M."/>
            <person name="Clum A."/>
            <person name="Daum C."/>
            <person name="Haridas S."/>
            <person name="He G."/>
            <person name="LaButti K."/>
            <person name="Lipzen A."/>
            <person name="Mondo S."/>
            <person name="Riley R."/>
            <person name="Salamov A."/>
            <person name="Simmons B.A."/>
            <person name="Magnuson J.K."/>
            <person name="Henrissat B."/>
            <person name="Mortensen U.H."/>
            <person name="Larsen T.O."/>
            <person name="Devries R.P."/>
            <person name="Grigoriev I.V."/>
            <person name="Machida M."/>
            <person name="Baker S.E."/>
            <person name="Andersen M.R."/>
        </authorList>
    </citation>
    <scope>NUCLEOTIDE SEQUENCE [LARGE SCALE GENOMIC DNA]</scope>
    <source>
        <strain evidence="13">CBS 553.77</strain>
    </source>
</reference>
<evidence type="ECO:0000256" key="2">
    <source>
        <dbReference type="ARBA" id="ARBA00008682"/>
    </source>
</evidence>
<dbReference type="SUPFAM" id="SSF51445">
    <property type="entry name" value="(Trans)glycosidases"/>
    <property type="match status" value="1"/>
</dbReference>
<dbReference type="Proteomes" id="UP000327118">
    <property type="component" value="Unassembled WGS sequence"/>
</dbReference>
<dbReference type="InterPro" id="IPR001223">
    <property type="entry name" value="Glyco_hydro18_cat"/>
</dbReference>
<dbReference type="EC" id="3.2.1.14" evidence="3"/>
<evidence type="ECO:0000313" key="13">
    <source>
        <dbReference type="Proteomes" id="UP000327118"/>
    </source>
</evidence>
<evidence type="ECO:0000313" key="12">
    <source>
        <dbReference type="EMBL" id="KAE8349832.1"/>
    </source>
</evidence>
<evidence type="ECO:0000256" key="5">
    <source>
        <dbReference type="ARBA" id="ARBA00023024"/>
    </source>
</evidence>
<dbReference type="InterPro" id="IPR050314">
    <property type="entry name" value="Glycosyl_Hydrlase_18"/>
</dbReference>
<dbReference type="SMART" id="SM00636">
    <property type="entry name" value="Glyco_18"/>
    <property type="match status" value="1"/>
</dbReference>
<feature type="chain" id="PRO_5024815006" description="chitinase" evidence="10">
    <location>
        <begin position="20"/>
        <end position="429"/>
    </location>
</feature>
<dbReference type="PROSITE" id="PS01095">
    <property type="entry name" value="GH18_1"/>
    <property type="match status" value="1"/>
</dbReference>
<keyword evidence="8" id="KW-0624">Polysaccharide degradation</keyword>
<comment type="similarity">
    <text evidence="2">Belongs to the glycosyl hydrolase 18 family. Chitinase class V subfamily.</text>
</comment>
<proteinExistence type="inferred from homology"/>
<dbReference type="GO" id="GO:0000272">
    <property type="term" value="P:polysaccharide catabolic process"/>
    <property type="evidence" value="ECO:0007669"/>
    <property type="project" value="UniProtKB-KW"/>
</dbReference>
<dbReference type="InterPro" id="IPR029070">
    <property type="entry name" value="Chitinase_insertion_sf"/>
</dbReference>
<accession>A0A5N6YWL4</accession>
<dbReference type="GO" id="GO:0008843">
    <property type="term" value="F:endochitinase activity"/>
    <property type="evidence" value="ECO:0007669"/>
    <property type="project" value="UniProtKB-EC"/>
</dbReference>
<sequence length="429" mass="46867">MSFLSRCLLTFFLFQGALAVAGNRALRRSQQGNKALLPRLSFGQSNQSSSSVILNSTAQPSTPSGNASKVVGGYWEGWNIQNPCGTMRPEEIPVDLYTHLMFSFGFITPKTYAVQPAPGTEESLFTQVVDVKKRNPNLKVIVALGGWTHTDPGPYRAVFTNLVSSSANRATFIKNLLAFLAKFNFDGVDLDWEYPGVADRGGRPTDKENLAKLLQEIRQAFQNQYTLSIAAPLPPVALENYDMKATSEAVDWINVMAYDLHGLWESDKRAWGHTNMTDISKGLNQLLQAGVAPSKMVLGLGFYGRSFKMANPGCTRPGCKFTGPGDGGPCTRSAGTLAYHEIKDLIAHGAKPVFDQPGAAKYLSWGGNTTLTWGGNATNTTNWISYDDSQTLRMKMGLASTKGLRGVMSWAIDMDDQQRSLGHLLSSFR</sequence>
<feature type="signal peptide" evidence="10">
    <location>
        <begin position="1"/>
        <end position="19"/>
    </location>
</feature>
<evidence type="ECO:0000256" key="8">
    <source>
        <dbReference type="ARBA" id="ARBA00023326"/>
    </source>
</evidence>
<dbReference type="Gene3D" id="3.10.50.10">
    <property type="match status" value="1"/>
</dbReference>
<protein>
    <recommendedName>
        <fullName evidence="3">chitinase</fullName>
        <ecNumber evidence="3">3.2.1.14</ecNumber>
    </recommendedName>
</protein>
<feature type="domain" description="GH18" evidence="11">
    <location>
        <begin position="69"/>
        <end position="429"/>
    </location>
</feature>
<gene>
    <name evidence="12" type="ORF">BDV28DRAFT_151503</name>
</gene>
<evidence type="ECO:0000259" key="11">
    <source>
        <dbReference type="PROSITE" id="PS51910"/>
    </source>
</evidence>
<comment type="catalytic activity">
    <reaction evidence="1">
        <text>Random endo-hydrolysis of N-acetyl-beta-D-glucosaminide (1-&gt;4)-beta-linkages in chitin and chitodextrins.</text>
        <dbReference type="EC" id="3.2.1.14"/>
    </reaction>
</comment>
<dbReference type="Pfam" id="PF00704">
    <property type="entry name" value="Glyco_hydro_18"/>
    <property type="match status" value="1"/>
</dbReference>
<dbReference type="PANTHER" id="PTHR11177">
    <property type="entry name" value="CHITINASE"/>
    <property type="match status" value="1"/>
</dbReference>
<keyword evidence="4 9" id="KW-0378">Hydrolase</keyword>
<evidence type="ECO:0000256" key="9">
    <source>
        <dbReference type="RuleBase" id="RU000489"/>
    </source>
</evidence>
<dbReference type="GO" id="GO:0006032">
    <property type="term" value="P:chitin catabolic process"/>
    <property type="evidence" value="ECO:0007669"/>
    <property type="project" value="UniProtKB-KW"/>
</dbReference>
<evidence type="ECO:0000256" key="7">
    <source>
        <dbReference type="ARBA" id="ARBA00023295"/>
    </source>
</evidence>
<dbReference type="AlphaFoldDB" id="A0A5N6YWL4"/>
<keyword evidence="7 9" id="KW-0326">Glycosidase</keyword>
<dbReference type="GO" id="GO:0008061">
    <property type="term" value="F:chitin binding"/>
    <property type="evidence" value="ECO:0007669"/>
    <property type="project" value="InterPro"/>
</dbReference>
<dbReference type="SUPFAM" id="SSF54556">
    <property type="entry name" value="Chitinase insertion domain"/>
    <property type="match status" value="1"/>
</dbReference>
<dbReference type="PANTHER" id="PTHR11177:SF397">
    <property type="entry name" value="CHITINASE"/>
    <property type="match status" value="1"/>
</dbReference>
<dbReference type="Gene3D" id="3.20.20.80">
    <property type="entry name" value="Glycosidases"/>
    <property type="match status" value="1"/>
</dbReference>
<dbReference type="InterPro" id="IPR001579">
    <property type="entry name" value="Glyco_hydro_18_chit_AS"/>
</dbReference>
<name>A0A5N6YWL4_9EURO</name>
<dbReference type="EMBL" id="ML739269">
    <property type="protein sequence ID" value="KAE8349832.1"/>
    <property type="molecule type" value="Genomic_DNA"/>
</dbReference>
<dbReference type="OrthoDB" id="73875at2759"/>